<reference evidence="2 3" key="1">
    <citation type="journal article" date="2013" name="BMC Genomics">
        <title>Genome sequencing and comparative genomics of honey bee microsporidia, Nosema apis reveal novel insights into host-parasite interactions.</title>
        <authorList>
            <person name="Chen Yp."/>
            <person name="Pettis J.S."/>
            <person name="Zhao Y."/>
            <person name="Liu X."/>
            <person name="Tallon L.J."/>
            <person name="Sadzewicz L.D."/>
            <person name="Li R."/>
            <person name="Zheng H."/>
            <person name="Huang S."/>
            <person name="Zhang X."/>
            <person name="Hamilton M.C."/>
            <person name="Pernal S.F."/>
            <person name="Melathopoulos A.P."/>
            <person name="Yan X."/>
            <person name="Evans J.D."/>
        </authorList>
    </citation>
    <scope>NUCLEOTIDE SEQUENCE [LARGE SCALE GENOMIC DNA]</scope>
    <source>
        <strain evidence="2 3">BRL 01</strain>
    </source>
</reference>
<dbReference type="Proteomes" id="UP000053780">
    <property type="component" value="Unassembled WGS sequence"/>
</dbReference>
<sequence>MKCSACQLELIESPKDHYKSDLHKINVQRQIYYIPPITLEEFTSKGQSSDISLDINFLEKQKIIKNDQPNEFKHIKPKNELCMLCNNIETFDHYKEHGLNDEEIVYLYNKTCYVCNEGFTNRPSLKYHLESENHRTAILRNNELVLENGKVLSCRQKSINHDIVVNLPKSRQIMHVKLVKEVIDKKNKEEKNKLKVSMGMNSQKHFRPDWMQ</sequence>
<evidence type="ECO:0000313" key="2">
    <source>
        <dbReference type="EMBL" id="EQB60217.1"/>
    </source>
</evidence>
<dbReference type="InterPro" id="IPR013087">
    <property type="entry name" value="Znf_C2H2_type"/>
</dbReference>
<keyword evidence="3" id="KW-1185">Reference proteome</keyword>
<dbReference type="AlphaFoldDB" id="T0KXW3"/>
<evidence type="ECO:0000259" key="1">
    <source>
        <dbReference type="PROSITE" id="PS00028"/>
    </source>
</evidence>
<dbReference type="OrthoDB" id="19329at2759"/>
<proteinExistence type="predicted"/>
<gene>
    <name evidence="2" type="ORF">NAPIS_ORF02223</name>
</gene>
<organism evidence="2 3">
    <name type="scientific">Vairimorpha apis BRL 01</name>
    <dbReference type="NCBI Taxonomy" id="1037528"/>
    <lineage>
        <taxon>Eukaryota</taxon>
        <taxon>Fungi</taxon>
        <taxon>Fungi incertae sedis</taxon>
        <taxon>Microsporidia</taxon>
        <taxon>Nosematidae</taxon>
        <taxon>Vairimorpha</taxon>
    </lineage>
</organism>
<accession>T0KXW3</accession>
<name>T0KXW3_9MICR</name>
<dbReference type="PROSITE" id="PS00028">
    <property type="entry name" value="ZINC_FINGER_C2H2_1"/>
    <property type="match status" value="1"/>
</dbReference>
<protein>
    <submittedName>
        <fullName evidence="2">Zinc finger protein</fullName>
    </submittedName>
</protein>
<feature type="domain" description="C2H2-type" evidence="1">
    <location>
        <begin position="112"/>
        <end position="134"/>
    </location>
</feature>
<dbReference type="EMBL" id="KE647314">
    <property type="protein sequence ID" value="EQB60217.1"/>
    <property type="molecule type" value="Genomic_DNA"/>
</dbReference>
<dbReference type="VEuPathDB" id="MicrosporidiaDB:NAPIS_ORF02223"/>
<evidence type="ECO:0000313" key="3">
    <source>
        <dbReference type="Proteomes" id="UP000053780"/>
    </source>
</evidence>
<dbReference type="HOGENOM" id="CLU_112982_0_0_1"/>